<protein>
    <recommendedName>
        <fullName evidence="12 13">NH(3)-dependent NAD(+) synthetase</fullName>
        <ecNumber evidence="11 13">6.3.1.5</ecNumber>
    </recommendedName>
</protein>
<dbReference type="GO" id="GO:0009435">
    <property type="term" value="P:NAD+ biosynthetic process"/>
    <property type="evidence" value="ECO:0007669"/>
    <property type="project" value="UniProtKB-UniRule"/>
</dbReference>
<dbReference type="EMBL" id="SMFR01000001">
    <property type="protein sequence ID" value="TCJ99406.1"/>
    <property type="molecule type" value="Genomic_DNA"/>
</dbReference>
<feature type="binding site" evidence="13">
    <location>
        <position position="211"/>
    </location>
    <ligand>
        <name>ATP</name>
        <dbReference type="ChEBI" id="CHEBI:30616"/>
    </ligand>
</feature>
<dbReference type="NCBIfam" id="NF001979">
    <property type="entry name" value="PRK00768.1"/>
    <property type="match status" value="1"/>
</dbReference>
<gene>
    <name evidence="13" type="primary">nadE</name>
    <name evidence="17" type="ORF">DFR71_0381</name>
</gene>
<feature type="binding site" evidence="13">
    <location>
        <position position="189"/>
    </location>
    <ligand>
        <name>ATP</name>
        <dbReference type="ChEBI" id="CHEBI:30616"/>
    </ligand>
</feature>
<dbReference type="SUPFAM" id="SSF52402">
    <property type="entry name" value="Adenine nucleotide alpha hydrolases-like"/>
    <property type="match status" value="1"/>
</dbReference>
<dbReference type="GO" id="GO:0004359">
    <property type="term" value="F:glutaminase activity"/>
    <property type="evidence" value="ECO:0007669"/>
    <property type="project" value="InterPro"/>
</dbReference>
<evidence type="ECO:0000256" key="9">
    <source>
        <dbReference type="ARBA" id="ARBA00051206"/>
    </source>
</evidence>
<dbReference type="HAMAP" id="MF_00193">
    <property type="entry name" value="NadE_ammonia_dep"/>
    <property type="match status" value="1"/>
</dbReference>
<keyword evidence="5 13" id="KW-0547">Nucleotide-binding</keyword>
<evidence type="ECO:0000256" key="12">
    <source>
        <dbReference type="ARBA" id="ARBA00070926"/>
    </source>
</evidence>
<evidence type="ECO:0000256" key="11">
    <source>
        <dbReference type="ARBA" id="ARBA00066987"/>
    </source>
</evidence>
<dbReference type="UniPathway" id="UPA00253">
    <property type="reaction ID" value="UER00333"/>
</dbReference>
<keyword evidence="7 13" id="KW-0460">Magnesium</keyword>
<dbReference type="InterPro" id="IPR022926">
    <property type="entry name" value="NH(3)-dep_NAD(+)_synth"/>
</dbReference>
<dbReference type="Gene3D" id="3.40.50.620">
    <property type="entry name" value="HUPs"/>
    <property type="match status" value="1"/>
</dbReference>
<dbReference type="AlphaFoldDB" id="A0A4R1FVK6"/>
<comment type="subunit">
    <text evidence="2 13">Homodimer.</text>
</comment>
<dbReference type="GO" id="GO:0046872">
    <property type="term" value="F:metal ion binding"/>
    <property type="evidence" value="ECO:0007669"/>
    <property type="project" value="UniProtKB-KW"/>
</dbReference>
<evidence type="ECO:0000256" key="3">
    <source>
        <dbReference type="ARBA" id="ARBA00022598"/>
    </source>
</evidence>
<dbReference type="OrthoDB" id="3266517at2"/>
<keyword evidence="4 13" id="KW-0479">Metal-binding</keyword>
<feature type="binding site" evidence="13">
    <location>
        <position position="52"/>
    </location>
    <ligand>
        <name>Mg(2+)</name>
        <dbReference type="ChEBI" id="CHEBI:18420"/>
    </ligand>
</feature>
<evidence type="ECO:0000313" key="17">
    <source>
        <dbReference type="EMBL" id="TCJ99406.1"/>
    </source>
</evidence>
<feature type="binding site" evidence="13">
    <location>
        <position position="180"/>
    </location>
    <ligand>
        <name>deamido-NAD(+)</name>
        <dbReference type="ChEBI" id="CHEBI:58437"/>
        <note>ligand shared between two neighboring subunits</note>
    </ligand>
</feature>
<evidence type="ECO:0000256" key="10">
    <source>
        <dbReference type="ARBA" id="ARBA00055966"/>
    </source>
</evidence>
<feature type="binding site" evidence="13">
    <location>
        <begin position="46"/>
        <end position="53"/>
    </location>
    <ligand>
        <name>ATP</name>
        <dbReference type="ChEBI" id="CHEBI:30616"/>
    </ligand>
</feature>
<comment type="similarity">
    <text evidence="1 13 14">Belongs to the NAD synthetase family.</text>
</comment>
<feature type="binding site" description="in other chain" evidence="13">
    <location>
        <position position="173"/>
    </location>
    <ligand>
        <name>deamido-NAD(+)</name>
        <dbReference type="ChEBI" id="CHEBI:58437"/>
        <note>ligand shared between two neighboring subunits</note>
    </ligand>
</feature>
<name>A0A4R1FVK6_9NOCA</name>
<dbReference type="GO" id="GO:0005737">
    <property type="term" value="C:cytoplasm"/>
    <property type="evidence" value="ECO:0007669"/>
    <property type="project" value="InterPro"/>
</dbReference>
<evidence type="ECO:0000256" key="7">
    <source>
        <dbReference type="ARBA" id="ARBA00022842"/>
    </source>
</evidence>
<dbReference type="RefSeq" id="WP_067449295.1">
    <property type="nucleotide sequence ID" value="NZ_SMFR01000001.1"/>
</dbReference>
<dbReference type="CDD" id="cd00553">
    <property type="entry name" value="NAD_synthase"/>
    <property type="match status" value="1"/>
</dbReference>
<keyword evidence="18" id="KW-1185">Reference proteome</keyword>
<dbReference type="STRING" id="1210063.GCA_001612665_02399"/>
<accession>A0A4R1FVK6</accession>
<evidence type="ECO:0000256" key="2">
    <source>
        <dbReference type="ARBA" id="ARBA00011738"/>
    </source>
</evidence>
<reference evidence="17 18" key="1">
    <citation type="submission" date="2019-03" db="EMBL/GenBank/DDBJ databases">
        <title>Genomic Encyclopedia of Type Strains, Phase IV (KMG-IV): sequencing the most valuable type-strain genomes for metagenomic binning, comparative biology and taxonomic classification.</title>
        <authorList>
            <person name="Goeker M."/>
        </authorList>
    </citation>
    <scope>NUCLEOTIDE SEQUENCE [LARGE SCALE GENOMIC DNA]</scope>
    <source>
        <strain evidence="17 18">DSM 44684</strain>
    </source>
</reference>
<comment type="pathway">
    <text evidence="13">Cofactor biosynthesis; NAD(+) biosynthesis; NAD(+) from deamido-NAD(+) (ammonia route): step 1/1.</text>
</comment>
<evidence type="ECO:0000256" key="14">
    <source>
        <dbReference type="RuleBase" id="RU003811"/>
    </source>
</evidence>
<feature type="binding site" description="in other chain" evidence="13">
    <location>
        <position position="140"/>
    </location>
    <ligand>
        <name>deamido-NAD(+)</name>
        <dbReference type="ChEBI" id="CHEBI:58437"/>
        <note>ligand shared between two neighboring subunits</note>
    </ligand>
</feature>
<dbReference type="InterPro" id="IPR022310">
    <property type="entry name" value="NAD/GMP_synthase"/>
</dbReference>
<dbReference type="InterPro" id="IPR003694">
    <property type="entry name" value="NAD_synthase"/>
</dbReference>
<feature type="binding site" description="in other chain" evidence="13">
    <location>
        <begin position="260"/>
        <end position="261"/>
    </location>
    <ligand>
        <name>deamido-NAD(+)</name>
        <dbReference type="ChEBI" id="CHEBI:58437"/>
        <note>ligand shared between two neighboring subunits</note>
    </ligand>
</feature>
<dbReference type="EC" id="6.3.1.5" evidence="11 13"/>
<sequence>MGTLREQIIAELGVLPEIEAKQEVRQRVDFLKDYLATTPAKGFALGISGGQDSALAGRLCQLAVEELRADGVDAKFLAVRLPYGVQADEHDAQTALNFIDPDRTVVVNIRPSADAIGIEVAGALDHERLRDFVRGNIKARERMVAQYALAGQESLLVVGTDHAAEAVTGFFTKFGDGGVDLTPLTGLTKRQGAALLQELGAPSSIWSKVPTADLEDDRPALADEDALGLRYSEIDDYLEGKDVTPEVAQRLESIFTNTRHKRTVPVTPLDTWWR</sequence>
<keyword evidence="8 13" id="KW-0520">NAD</keyword>
<organism evidence="17 18">
    <name type="scientific">Nocardia alba</name>
    <dbReference type="NCBI Taxonomy" id="225051"/>
    <lineage>
        <taxon>Bacteria</taxon>
        <taxon>Bacillati</taxon>
        <taxon>Actinomycetota</taxon>
        <taxon>Actinomycetes</taxon>
        <taxon>Mycobacteriales</taxon>
        <taxon>Nocardiaceae</taxon>
        <taxon>Nocardia</taxon>
    </lineage>
</organism>
<dbReference type="GO" id="GO:0005524">
    <property type="term" value="F:ATP binding"/>
    <property type="evidence" value="ECO:0007669"/>
    <property type="project" value="UniProtKB-UniRule"/>
</dbReference>
<dbReference type="NCBIfam" id="TIGR00552">
    <property type="entry name" value="nadE"/>
    <property type="match status" value="1"/>
</dbReference>
<dbReference type="FunFam" id="3.40.50.620:FF:000015">
    <property type="entry name" value="NH(3)-dependent NAD(+) synthetase"/>
    <property type="match status" value="1"/>
</dbReference>
<dbReference type="Proteomes" id="UP000294856">
    <property type="component" value="Unassembled WGS sequence"/>
</dbReference>
<comment type="catalytic activity">
    <reaction evidence="9 13 15">
        <text>deamido-NAD(+) + NH4(+) + ATP = AMP + diphosphate + NAD(+) + H(+)</text>
        <dbReference type="Rhea" id="RHEA:21188"/>
        <dbReference type="ChEBI" id="CHEBI:15378"/>
        <dbReference type="ChEBI" id="CHEBI:28938"/>
        <dbReference type="ChEBI" id="CHEBI:30616"/>
        <dbReference type="ChEBI" id="CHEBI:33019"/>
        <dbReference type="ChEBI" id="CHEBI:57540"/>
        <dbReference type="ChEBI" id="CHEBI:58437"/>
        <dbReference type="ChEBI" id="CHEBI:456215"/>
        <dbReference type="EC" id="6.3.1.5"/>
    </reaction>
</comment>
<keyword evidence="3 13" id="KW-0436">Ligase</keyword>
<evidence type="ECO:0000256" key="5">
    <source>
        <dbReference type="ARBA" id="ARBA00022741"/>
    </source>
</evidence>
<feature type="binding site" evidence="13">
    <location>
        <position position="165"/>
    </location>
    <ligand>
        <name>Mg(2+)</name>
        <dbReference type="ChEBI" id="CHEBI:18420"/>
    </ligand>
</feature>
<dbReference type="PANTHER" id="PTHR23090:SF7">
    <property type="entry name" value="NH(3)-DEPENDENT NAD(+) SYNTHETASE"/>
    <property type="match status" value="1"/>
</dbReference>
<evidence type="ECO:0000259" key="16">
    <source>
        <dbReference type="Pfam" id="PF02540"/>
    </source>
</evidence>
<dbReference type="GO" id="GO:0008795">
    <property type="term" value="F:NAD+ synthase activity"/>
    <property type="evidence" value="ECO:0007669"/>
    <property type="project" value="UniProtKB-UniRule"/>
</dbReference>
<feature type="domain" description="NAD/GMP synthase" evidence="16">
    <location>
        <begin position="24"/>
        <end position="265"/>
    </location>
</feature>
<evidence type="ECO:0000256" key="1">
    <source>
        <dbReference type="ARBA" id="ARBA00005859"/>
    </source>
</evidence>
<evidence type="ECO:0000313" key="18">
    <source>
        <dbReference type="Proteomes" id="UP000294856"/>
    </source>
</evidence>
<evidence type="ECO:0000256" key="8">
    <source>
        <dbReference type="ARBA" id="ARBA00023027"/>
    </source>
</evidence>
<dbReference type="GO" id="GO:0003952">
    <property type="term" value="F:NAD+ synthase (glutamine-hydrolyzing) activity"/>
    <property type="evidence" value="ECO:0007669"/>
    <property type="project" value="InterPro"/>
</dbReference>
<evidence type="ECO:0000256" key="4">
    <source>
        <dbReference type="ARBA" id="ARBA00022723"/>
    </source>
</evidence>
<feature type="binding site" evidence="13">
    <location>
        <position position="160"/>
    </location>
    <ligand>
        <name>ATP</name>
        <dbReference type="ChEBI" id="CHEBI:30616"/>
    </ligand>
</feature>
<dbReference type="InterPro" id="IPR014729">
    <property type="entry name" value="Rossmann-like_a/b/a_fold"/>
</dbReference>
<dbReference type="Pfam" id="PF02540">
    <property type="entry name" value="NAD_synthase"/>
    <property type="match status" value="1"/>
</dbReference>
<comment type="caution">
    <text evidence="17">The sequence shown here is derived from an EMBL/GenBank/DDBJ whole genome shotgun (WGS) entry which is preliminary data.</text>
</comment>
<keyword evidence="6 13" id="KW-0067">ATP-binding</keyword>
<comment type="function">
    <text evidence="10 13">Catalyzes the ATP-dependent amidation of deamido-NAD to form NAD. Uses ammonia as a nitrogen source.</text>
</comment>
<dbReference type="PANTHER" id="PTHR23090">
    <property type="entry name" value="NH 3 /GLUTAMINE-DEPENDENT NAD + SYNTHETASE"/>
    <property type="match status" value="1"/>
</dbReference>
<evidence type="ECO:0000256" key="15">
    <source>
        <dbReference type="RuleBase" id="RU003812"/>
    </source>
</evidence>
<evidence type="ECO:0000256" key="6">
    <source>
        <dbReference type="ARBA" id="ARBA00022840"/>
    </source>
</evidence>
<proteinExistence type="inferred from homology"/>
<evidence type="ECO:0000256" key="13">
    <source>
        <dbReference type="HAMAP-Rule" id="MF_00193"/>
    </source>
</evidence>